<proteinExistence type="predicted"/>
<dbReference type="Pfam" id="PF13310">
    <property type="entry name" value="Virulence_RhuM"/>
    <property type="match status" value="1"/>
</dbReference>
<comment type="caution">
    <text evidence="1">The sequence shown here is derived from an EMBL/GenBank/DDBJ whole genome shotgun (WGS) entry which is preliminary data.</text>
</comment>
<dbReference type="Proteomes" id="UP000643701">
    <property type="component" value="Unassembled WGS sequence"/>
</dbReference>
<accession>A0A967AE98</accession>
<dbReference type="InterPro" id="IPR011204">
    <property type="entry name" value="Virulence_RhuM-like"/>
</dbReference>
<sequence length="62" mass="6949">MFTSAINQVGKDSVVAFFATTALDGKTYQVDFYSLDLIISVGYRVNSKVATHFKNRQLKTQN</sequence>
<evidence type="ECO:0000313" key="2">
    <source>
        <dbReference type="Proteomes" id="UP000643701"/>
    </source>
</evidence>
<organism evidence="1 2">
    <name type="scientific">Psychroflexus maritimus</name>
    <dbReference type="NCBI Taxonomy" id="2714865"/>
    <lineage>
        <taxon>Bacteria</taxon>
        <taxon>Pseudomonadati</taxon>
        <taxon>Bacteroidota</taxon>
        <taxon>Flavobacteriia</taxon>
        <taxon>Flavobacteriales</taxon>
        <taxon>Flavobacteriaceae</taxon>
        <taxon>Psychroflexus</taxon>
    </lineage>
</organism>
<name>A0A967AE98_9FLAO</name>
<reference evidence="1" key="1">
    <citation type="submission" date="2020-03" db="EMBL/GenBank/DDBJ databases">
        <title>Psychroflexus Maritimus sp. nov., isolate from marine sediment.</title>
        <authorList>
            <person name="Zhong Y.-L."/>
        </authorList>
    </citation>
    <scope>NUCLEOTIDE SEQUENCE</scope>
    <source>
        <strain evidence="1">C1</strain>
    </source>
</reference>
<dbReference type="AlphaFoldDB" id="A0A967AE98"/>
<keyword evidence="2" id="KW-1185">Reference proteome</keyword>
<protein>
    <submittedName>
        <fullName evidence="1">Virulence RhuM family protein</fullName>
    </submittedName>
</protein>
<evidence type="ECO:0000313" key="1">
    <source>
        <dbReference type="EMBL" id="NGZ89993.1"/>
    </source>
</evidence>
<gene>
    <name evidence="1" type="ORF">G7034_06990</name>
</gene>
<dbReference type="EMBL" id="JAANAS010000050">
    <property type="protein sequence ID" value="NGZ89993.1"/>
    <property type="molecule type" value="Genomic_DNA"/>
</dbReference>